<organism evidence="1 2">
    <name type="scientific">Myceligenerans xiligouense</name>
    <dbReference type="NCBI Taxonomy" id="253184"/>
    <lineage>
        <taxon>Bacteria</taxon>
        <taxon>Bacillati</taxon>
        <taxon>Actinomycetota</taxon>
        <taxon>Actinomycetes</taxon>
        <taxon>Micrococcales</taxon>
        <taxon>Promicromonosporaceae</taxon>
        <taxon>Myceligenerans</taxon>
    </lineage>
</organism>
<sequence length="188" mass="21515">MALNRNTGSGDASTNDLVGCQVFADETKAKEFTIVAAFVPPHKVHVLRSAMRGHRMRGQRSIHFNSERDAVRRAVLRTLVEFGVTSAIFRGATRKGRNPREACVRELARYSRQNGCRSLVLDLDESVVAQDRRWLHEELCKTDVRYDHLHRHEEPLLWVADAIAWCWQRGGQWRVDIESMINLVDVAP</sequence>
<dbReference type="OrthoDB" id="5188615at2"/>
<evidence type="ECO:0000313" key="1">
    <source>
        <dbReference type="EMBL" id="RPF22789.1"/>
    </source>
</evidence>
<protein>
    <submittedName>
        <fullName evidence="1">Uncharacterized protein</fullName>
    </submittedName>
</protein>
<keyword evidence="2" id="KW-1185">Reference proteome</keyword>
<gene>
    <name evidence="1" type="ORF">EDD34_3461</name>
</gene>
<accession>A0A3N4YP07</accession>
<dbReference type="RefSeq" id="WP_123815659.1">
    <property type="nucleotide sequence ID" value="NZ_RKQZ01000001.1"/>
</dbReference>
<evidence type="ECO:0000313" key="2">
    <source>
        <dbReference type="Proteomes" id="UP000280501"/>
    </source>
</evidence>
<dbReference type="AlphaFoldDB" id="A0A3N4YP07"/>
<reference evidence="1 2" key="1">
    <citation type="submission" date="2018-11" db="EMBL/GenBank/DDBJ databases">
        <title>Sequencing the genomes of 1000 actinobacteria strains.</title>
        <authorList>
            <person name="Klenk H.-P."/>
        </authorList>
    </citation>
    <scope>NUCLEOTIDE SEQUENCE [LARGE SCALE GENOMIC DNA]</scope>
    <source>
        <strain evidence="1 2">DSM 15700</strain>
    </source>
</reference>
<dbReference type="EMBL" id="RKQZ01000001">
    <property type="protein sequence ID" value="RPF22789.1"/>
    <property type="molecule type" value="Genomic_DNA"/>
</dbReference>
<proteinExistence type="predicted"/>
<comment type="caution">
    <text evidence="1">The sequence shown here is derived from an EMBL/GenBank/DDBJ whole genome shotgun (WGS) entry which is preliminary data.</text>
</comment>
<dbReference type="Proteomes" id="UP000280501">
    <property type="component" value="Unassembled WGS sequence"/>
</dbReference>
<name>A0A3N4YP07_9MICO</name>